<keyword evidence="4" id="KW-1003">Cell membrane</keyword>
<evidence type="ECO:0000256" key="14">
    <source>
        <dbReference type="ARBA" id="ARBA00036245"/>
    </source>
</evidence>
<feature type="transmembrane region" description="Helical" evidence="17">
    <location>
        <begin position="529"/>
        <end position="552"/>
    </location>
</feature>
<evidence type="ECO:0000313" key="21">
    <source>
        <dbReference type="Proteomes" id="UP001152622"/>
    </source>
</evidence>
<comment type="catalytic activity">
    <reaction evidence="13">
        <text>Fe(2+)(in) = Fe(2+)(out)</text>
        <dbReference type="Rhea" id="RHEA:28486"/>
        <dbReference type="ChEBI" id="CHEBI:29033"/>
    </reaction>
</comment>
<evidence type="ECO:0000259" key="19">
    <source>
        <dbReference type="Pfam" id="PF01769"/>
    </source>
</evidence>
<keyword evidence="3 17" id="KW-0813">Transport</keyword>
<feature type="transmembrane region" description="Helical" evidence="17">
    <location>
        <begin position="238"/>
        <end position="254"/>
    </location>
</feature>
<dbReference type="EMBL" id="JAINUF010000002">
    <property type="protein sequence ID" value="KAJ8373657.1"/>
    <property type="molecule type" value="Genomic_DNA"/>
</dbReference>
<evidence type="ECO:0000256" key="6">
    <source>
        <dbReference type="ARBA" id="ARBA00022737"/>
    </source>
</evidence>
<evidence type="ECO:0000256" key="7">
    <source>
        <dbReference type="ARBA" id="ARBA00022842"/>
    </source>
</evidence>
<dbReference type="FunFam" id="1.10.357.20:FF:000002">
    <property type="entry name" value="Solute carrier family 41, member 2"/>
    <property type="match status" value="1"/>
</dbReference>
<evidence type="ECO:0000256" key="9">
    <source>
        <dbReference type="ARBA" id="ARBA00023065"/>
    </source>
</evidence>
<dbReference type="GO" id="GO:0022890">
    <property type="term" value="F:inorganic cation transmembrane transporter activity"/>
    <property type="evidence" value="ECO:0007669"/>
    <property type="project" value="UniProtKB-UniRule"/>
</dbReference>
<evidence type="ECO:0000256" key="10">
    <source>
        <dbReference type="ARBA" id="ARBA00023136"/>
    </source>
</evidence>
<evidence type="ECO:0000256" key="12">
    <source>
        <dbReference type="ARBA" id="ARBA00036173"/>
    </source>
</evidence>
<evidence type="ECO:0000256" key="5">
    <source>
        <dbReference type="ARBA" id="ARBA00022692"/>
    </source>
</evidence>
<feature type="transmembrane region" description="Helical" evidence="17">
    <location>
        <begin position="366"/>
        <end position="386"/>
    </location>
</feature>
<evidence type="ECO:0000256" key="2">
    <source>
        <dbReference type="ARBA" id="ARBA00009749"/>
    </source>
</evidence>
<feature type="transmembrane region" description="Helical" evidence="17">
    <location>
        <begin position="335"/>
        <end position="354"/>
    </location>
</feature>
<comment type="catalytic activity">
    <reaction evidence="11">
        <text>Mg(2+)(in) = Mg(2+)(out)</text>
        <dbReference type="Rhea" id="RHEA:29827"/>
        <dbReference type="ChEBI" id="CHEBI:18420"/>
    </reaction>
</comment>
<feature type="transmembrane region" description="Helical" evidence="17">
    <location>
        <begin position="260"/>
        <end position="290"/>
    </location>
</feature>
<comment type="catalytic activity">
    <reaction evidence="14">
        <text>Co(2+)(in) = Co(2+)(out)</text>
        <dbReference type="Rhea" id="RHEA:28578"/>
        <dbReference type="ChEBI" id="CHEBI:48828"/>
    </reaction>
</comment>
<keyword evidence="7 17" id="KW-0460">Magnesium</keyword>
<evidence type="ECO:0000256" key="17">
    <source>
        <dbReference type="RuleBase" id="RU369007"/>
    </source>
</evidence>
<comment type="similarity">
    <text evidence="2 17">Belongs to the SLC41A transporter family.</text>
</comment>
<comment type="subcellular location">
    <subcellularLocation>
        <location evidence="1">Cell membrane</location>
        <topology evidence="1">Multi-pass membrane protein</topology>
    </subcellularLocation>
    <subcellularLocation>
        <location evidence="17">Membrane</location>
        <topology evidence="17">Multi-pass membrane protein</topology>
    </subcellularLocation>
</comment>
<evidence type="ECO:0000256" key="15">
    <source>
        <dbReference type="ARBA" id="ARBA00036293"/>
    </source>
</evidence>
<evidence type="ECO:0000313" key="20">
    <source>
        <dbReference type="EMBL" id="KAJ8373657.1"/>
    </source>
</evidence>
<name>A0A9Q1G1E6_SYNKA</name>
<dbReference type="GO" id="GO:0030001">
    <property type="term" value="P:metal ion transport"/>
    <property type="evidence" value="ECO:0007669"/>
    <property type="project" value="UniProtKB-UniRule"/>
</dbReference>
<dbReference type="InterPro" id="IPR006667">
    <property type="entry name" value="SLC41_membr_dom"/>
</dbReference>
<reference evidence="20" key="1">
    <citation type="journal article" date="2023" name="Science">
        <title>Genome structures resolve the early diversification of teleost fishes.</title>
        <authorList>
            <person name="Parey E."/>
            <person name="Louis A."/>
            <person name="Montfort J."/>
            <person name="Bouchez O."/>
            <person name="Roques C."/>
            <person name="Iampietro C."/>
            <person name="Lluch J."/>
            <person name="Castinel A."/>
            <person name="Donnadieu C."/>
            <person name="Desvignes T."/>
            <person name="Floi Bucao C."/>
            <person name="Jouanno E."/>
            <person name="Wen M."/>
            <person name="Mejri S."/>
            <person name="Dirks R."/>
            <person name="Jansen H."/>
            <person name="Henkel C."/>
            <person name="Chen W.J."/>
            <person name="Zahm M."/>
            <person name="Cabau C."/>
            <person name="Klopp C."/>
            <person name="Thompson A.W."/>
            <person name="Robinson-Rechavi M."/>
            <person name="Braasch I."/>
            <person name="Lecointre G."/>
            <person name="Bobe J."/>
            <person name="Postlethwait J.H."/>
            <person name="Berthelot C."/>
            <person name="Roest Crollius H."/>
            <person name="Guiguen Y."/>
        </authorList>
    </citation>
    <scope>NUCLEOTIDE SEQUENCE</scope>
    <source>
        <strain evidence="20">WJC10195</strain>
    </source>
</reference>
<evidence type="ECO:0000256" key="4">
    <source>
        <dbReference type="ARBA" id="ARBA00022475"/>
    </source>
</evidence>
<comment type="function">
    <text evidence="16">Acts as a plasma-membrane magnesium transporter. Can also mediate the transport of other divalent metal cations in an order of Ba(2+) &gt; Ni(2+) &gt; Co(2+) &gt; Fe(2+) &gt; Mn(2+).</text>
</comment>
<dbReference type="Gene3D" id="1.10.357.20">
    <property type="entry name" value="SLC41 divalent cation transporters, integral membrane domain"/>
    <property type="match status" value="3"/>
</dbReference>
<evidence type="ECO:0000256" key="11">
    <source>
        <dbReference type="ARBA" id="ARBA00034269"/>
    </source>
</evidence>
<feature type="transmembrane region" description="Helical" evidence="17">
    <location>
        <begin position="398"/>
        <end position="415"/>
    </location>
</feature>
<dbReference type="InterPro" id="IPR045349">
    <property type="entry name" value="SLC41A1-3"/>
</dbReference>
<feature type="compositionally biased region" description="Acidic residues" evidence="18">
    <location>
        <begin position="144"/>
        <end position="164"/>
    </location>
</feature>
<gene>
    <name evidence="20" type="ORF">SKAU_G00042370</name>
</gene>
<dbReference type="AlphaFoldDB" id="A0A9Q1G1E6"/>
<feature type="region of interest" description="Disordered" evidence="18">
    <location>
        <begin position="72"/>
        <end position="173"/>
    </location>
</feature>
<feature type="domain" description="SLC41A/MgtE integral membrane" evidence="19">
    <location>
        <begin position="402"/>
        <end position="544"/>
    </location>
</feature>
<dbReference type="InterPro" id="IPR036739">
    <property type="entry name" value="SLC41_membr_dom_sf"/>
</dbReference>
<dbReference type="PANTHER" id="PTHR16228:SF25">
    <property type="entry name" value="SOLUTE CARRIER FAMILY 41 MEMBER 2"/>
    <property type="match status" value="1"/>
</dbReference>
<evidence type="ECO:0000256" key="3">
    <source>
        <dbReference type="ARBA" id="ARBA00022448"/>
    </source>
</evidence>
<comment type="function">
    <text evidence="17">Acts as a magnesium transporter.</text>
</comment>
<sequence>MEARLHSRNNGFFVFKPHLGSCCSRRTVQEHGKIILRFWLWAHYARPPPPTLPQARGGSGDETAGLHYGTLGVHQAPGGAASAGRPRGQADGHQNGFRADPPHLESRRHSDRSGTRASVSLADGGDCRYSETDALLTEGRLSGEDEEEEEEGEAEGHVEEDEEQGPSARRMPKESPLAMALQILLPFLLAGFGTVSAGMVLDVVQHWEAFKNITEIFILVPALLGLKGNLEMTLASRLSTAVNVVAAVVLGWIPEGKFQMSHAVLLCSSSVATAFIASLLQGIIMVGVIVGSKKTGINPDNVATPIAASFGDLITLAILAWISQGLYICLDAHPYVSTLVCGFFLSLTPLCIVISSKHPASRTLLYSGWEPVITAMIISSIGGLILDKTVSDPNLAGIVVYTPVINGIGGNLVAIQASRISTYLHFHSAPGEIPEEAKGCYYPGRTFCGTGANHRSAQVLLLLVLPGHLIFLYTIHLMKSGHTTLTPIFMTVYLAAALLQVFTLLSIADWMVHSMWRSGKDPDSFSIPYLTALGDLLGTALLALSFHFLWVIGDQDSDVGD</sequence>
<dbReference type="PANTHER" id="PTHR16228">
    <property type="entry name" value="DIVALENT CATION TRANSPORTER SOLUTE CARRIER FAMILY 41"/>
    <property type="match status" value="1"/>
</dbReference>
<dbReference type="GO" id="GO:0008324">
    <property type="term" value="F:monoatomic cation transmembrane transporter activity"/>
    <property type="evidence" value="ECO:0007669"/>
    <property type="project" value="UniProtKB-UniRule"/>
</dbReference>
<feature type="transmembrane region" description="Helical" evidence="17">
    <location>
        <begin position="488"/>
        <end position="508"/>
    </location>
</feature>
<dbReference type="Proteomes" id="UP001152622">
    <property type="component" value="Chromosome 2"/>
</dbReference>
<evidence type="ECO:0000256" key="16">
    <source>
        <dbReference type="ARBA" id="ARBA00046252"/>
    </source>
</evidence>
<proteinExistence type="inferred from homology"/>
<feature type="transmembrane region" description="Helical" evidence="17">
    <location>
        <begin position="459"/>
        <end position="476"/>
    </location>
</feature>
<evidence type="ECO:0000256" key="1">
    <source>
        <dbReference type="ARBA" id="ARBA00004651"/>
    </source>
</evidence>
<accession>A0A9Q1G1E6</accession>
<keyword evidence="10 17" id="KW-0472">Membrane</keyword>
<keyword evidence="6" id="KW-0677">Repeat</keyword>
<evidence type="ECO:0000256" key="18">
    <source>
        <dbReference type="SAM" id="MobiDB-lite"/>
    </source>
</evidence>
<dbReference type="Pfam" id="PF01769">
    <property type="entry name" value="MgtE"/>
    <property type="match status" value="2"/>
</dbReference>
<comment type="catalytic activity">
    <reaction evidence="15">
        <text>Ni(2+)(in) = Ni(2+)(out)</text>
        <dbReference type="Rhea" id="RHEA:29831"/>
        <dbReference type="ChEBI" id="CHEBI:49786"/>
    </reaction>
</comment>
<dbReference type="SUPFAM" id="SSF161093">
    <property type="entry name" value="MgtE membrane domain-like"/>
    <property type="match status" value="2"/>
</dbReference>
<protein>
    <recommendedName>
        <fullName evidence="17">Solute carrier family 41 member</fullName>
    </recommendedName>
</protein>
<organism evidence="20 21">
    <name type="scientific">Synaphobranchus kaupii</name>
    <name type="common">Kaup's arrowtooth eel</name>
    <dbReference type="NCBI Taxonomy" id="118154"/>
    <lineage>
        <taxon>Eukaryota</taxon>
        <taxon>Metazoa</taxon>
        <taxon>Chordata</taxon>
        <taxon>Craniata</taxon>
        <taxon>Vertebrata</taxon>
        <taxon>Euteleostomi</taxon>
        <taxon>Actinopterygii</taxon>
        <taxon>Neopterygii</taxon>
        <taxon>Teleostei</taxon>
        <taxon>Anguilliformes</taxon>
        <taxon>Synaphobranchidae</taxon>
        <taxon>Synaphobranchus</taxon>
    </lineage>
</organism>
<keyword evidence="8 17" id="KW-1133">Transmembrane helix</keyword>
<dbReference type="GO" id="GO:0005886">
    <property type="term" value="C:plasma membrane"/>
    <property type="evidence" value="ECO:0007669"/>
    <property type="project" value="UniProtKB-SubCell"/>
</dbReference>
<evidence type="ECO:0000256" key="8">
    <source>
        <dbReference type="ARBA" id="ARBA00022989"/>
    </source>
</evidence>
<feature type="compositionally biased region" description="Basic and acidic residues" evidence="18">
    <location>
        <begin position="100"/>
        <end position="114"/>
    </location>
</feature>
<feature type="compositionally biased region" description="Low complexity" evidence="18">
    <location>
        <begin position="75"/>
        <end position="89"/>
    </location>
</feature>
<keyword evidence="5 17" id="KW-0812">Transmembrane</keyword>
<evidence type="ECO:0000256" key="13">
    <source>
        <dbReference type="ARBA" id="ARBA00036243"/>
    </source>
</evidence>
<dbReference type="OrthoDB" id="5791097at2759"/>
<feature type="domain" description="SLC41A/MgtE integral membrane" evidence="19">
    <location>
        <begin position="245"/>
        <end position="321"/>
    </location>
</feature>
<feature type="transmembrane region" description="Helical" evidence="17">
    <location>
        <begin position="177"/>
        <end position="197"/>
    </location>
</feature>
<comment type="catalytic activity">
    <reaction evidence="12">
        <text>Mn(2+)(in) = Mn(2+)(out)</text>
        <dbReference type="Rhea" id="RHEA:28699"/>
        <dbReference type="ChEBI" id="CHEBI:29035"/>
    </reaction>
</comment>
<keyword evidence="21" id="KW-1185">Reference proteome</keyword>
<keyword evidence="9 17" id="KW-0406">Ion transport</keyword>
<feature type="transmembrane region" description="Helical" evidence="17">
    <location>
        <begin position="302"/>
        <end position="323"/>
    </location>
</feature>
<comment type="caution">
    <text evidence="20">The sequence shown here is derived from an EMBL/GenBank/DDBJ whole genome shotgun (WGS) entry which is preliminary data.</text>
</comment>